<dbReference type="OrthoDB" id="9904542at2759"/>
<feature type="compositionally biased region" description="Polar residues" evidence="1">
    <location>
        <begin position="337"/>
        <end position="374"/>
    </location>
</feature>
<dbReference type="Proteomes" id="UP000829720">
    <property type="component" value="Unassembled WGS sequence"/>
</dbReference>
<dbReference type="PANTHER" id="PTHR21585:SF0">
    <property type="entry name" value="ARMADILLO-LIKE HELICAL DOMAIN-CONTAINING PROTEIN 4"/>
    <property type="match status" value="1"/>
</dbReference>
<feature type="region of interest" description="Disordered" evidence="1">
    <location>
        <begin position="538"/>
        <end position="562"/>
    </location>
</feature>
<feature type="compositionally biased region" description="Low complexity" evidence="1">
    <location>
        <begin position="538"/>
        <end position="556"/>
    </location>
</feature>
<keyword evidence="3" id="KW-0732">Signal</keyword>
<feature type="compositionally biased region" description="Low complexity" evidence="1">
    <location>
        <begin position="55"/>
        <end position="75"/>
    </location>
</feature>
<dbReference type="InterPro" id="IPR031524">
    <property type="entry name" value="ARMH4"/>
</dbReference>
<evidence type="ECO:0000256" key="2">
    <source>
        <dbReference type="SAM" id="Phobius"/>
    </source>
</evidence>
<accession>A0A8T3DKJ6</accession>
<feature type="region of interest" description="Disordered" evidence="1">
    <location>
        <begin position="594"/>
        <end position="677"/>
    </location>
</feature>
<keyword evidence="2" id="KW-0812">Transmembrane</keyword>
<evidence type="ECO:0000256" key="3">
    <source>
        <dbReference type="SAM" id="SignalP"/>
    </source>
</evidence>
<keyword evidence="2" id="KW-1133">Transmembrane helix</keyword>
<comment type="caution">
    <text evidence="4">The sequence shown here is derived from an EMBL/GenBank/DDBJ whole genome shotgun (WGS) entry which is preliminary data.</text>
</comment>
<feature type="transmembrane region" description="Helical" evidence="2">
    <location>
        <begin position="725"/>
        <end position="746"/>
    </location>
</feature>
<protein>
    <recommendedName>
        <fullName evidence="6">Armadillo-like helical domain-containing protein 4</fullName>
    </recommendedName>
</protein>
<feature type="compositionally biased region" description="Low complexity" evidence="1">
    <location>
        <begin position="375"/>
        <end position="388"/>
    </location>
</feature>
<keyword evidence="2" id="KW-0472">Membrane</keyword>
<evidence type="ECO:0008006" key="6">
    <source>
        <dbReference type="Google" id="ProtNLM"/>
    </source>
</evidence>
<feature type="signal peptide" evidence="3">
    <location>
        <begin position="1"/>
        <end position="21"/>
    </location>
</feature>
<feature type="region of interest" description="Disordered" evidence="1">
    <location>
        <begin position="321"/>
        <end position="395"/>
    </location>
</feature>
<feature type="chain" id="PRO_5035947607" description="Armadillo-like helical domain-containing protein 4" evidence="3">
    <location>
        <begin position="22"/>
        <end position="785"/>
    </location>
</feature>
<evidence type="ECO:0000256" key="1">
    <source>
        <dbReference type="SAM" id="MobiDB-lite"/>
    </source>
</evidence>
<evidence type="ECO:0000313" key="4">
    <source>
        <dbReference type="EMBL" id="KAI1895538.1"/>
    </source>
</evidence>
<name>A0A8T3DKJ6_9TELE</name>
<feature type="compositionally biased region" description="Basic residues" evidence="1">
    <location>
        <begin position="754"/>
        <end position="765"/>
    </location>
</feature>
<feature type="region of interest" description="Disordered" evidence="1">
    <location>
        <begin position="421"/>
        <end position="448"/>
    </location>
</feature>
<dbReference type="PANTHER" id="PTHR21585">
    <property type="entry name" value="FULL-LENGTH CDNA CLONE CS0DC025YL05 OF NEUROBLASTOMA"/>
    <property type="match status" value="1"/>
</dbReference>
<feature type="compositionally biased region" description="Polar residues" evidence="1">
    <location>
        <begin position="81"/>
        <end position="100"/>
    </location>
</feature>
<feature type="compositionally biased region" description="Acidic residues" evidence="1">
    <location>
        <begin position="646"/>
        <end position="664"/>
    </location>
</feature>
<gene>
    <name evidence="4" type="ORF">AGOR_G00107280</name>
</gene>
<feature type="compositionally biased region" description="Basic and acidic residues" evidence="1">
    <location>
        <begin position="665"/>
        <end position="674"/>
    </location>
</feature>
<feature type="compositionally biased region" description="Basic and acidic residues" evidence="1">
    <location>
        <begin position="105"/>
        <end position="126"/>
    </location>
</feature>
<organism evidence="4 5">
    <name type="scientific">Albula goreensis</name>
    <dbReference type="NCBI Taxonomy" id="1534307"/>
    <lineage>
        <taxon>Eukaryota</taxon>
        <taxon>Metazoa</taxon>
        <taxon>Chordata</taxon>
        <taxon>Craniata</taxon>
        <taxon>Vertebrata</taxon>
        <taxon>Euteleostomi</taxon>
        <taxon>Actinopterygii</taxon>
        <taxon>Neopterygii</taxon>
        <taxon>Teleostei</taxon>
        <taxon>Albuliformes</taxon>
        <taxon>Albulidae</taxon>
        <taxon>Albula</taxon>
    </lineage>
</organism>
<reference evidence="4" key="1">
    <citation type="submission" date="2021-01" db="EMBL/GenBank/DDBJ databases">
        <authorList>
            <person name="Zahm M."/>
            <person name="Roques C."/>
            <person name="Cabau C."/>
            <person name="Klopp C."/>
            <person name="Donnadieu C."/>
            <person name="Jouanno E."/>
            <person name="Lampietro C."/>
            <person name="Louis A."/>
            <person name="Herpin A."/>
            <person name="Echchiki A."/>
            <person name="Berthelot C."/>
            <person name="Parey E."/>
            <person name="Roest-Crollius H."/>
            <person name="Braasch I."/>
            <person name="Postlethwait J."/>
            <person name="Bobe J."/>
            <person name="Montfort J."/>
            <person name="Bouchez O."/>
            <person name="Begum T."/>
            <person name="Mejri S."/>
            <person name="Adams A."/>
            <person name="Chen W.-J."/>
            <person name="Guiguen Y."/>
        </authorList>
    </citation>
    <scope>NUCLEOTIDE SEQUENCE</scope>
    <source>
        <tissue evidence="4">Blood</tissue>
    </source>
</reference>
<dbReference type="EMBL" id="JAERUA010000009">
    <property type="protein sequence ID" value="KAI1895538.1"/>
    <property type="molecule type" value="Genomic_DNA"/>
</dbReference>
<feature type="region of interest" description="Disordered" evidence="1">
    <location>
        <begin position="754"/>
        <end position="785"/>
    </location>
</feature>
<dbReference type="AlphaFoldDB" id="A0A8T3DKJ6"/>
<proteinExistence type="predicted"/>
<sequence>MMVRCTSLWFCLLAGVSLLAGATPLPLSPVQEGSERSGEPPQVARGLTERVSTQADSLSGPAPAPAASTLPLAAPDGPSESIKSANWTGQATADSSSLQLGVSEAKLRGSGQRDESTAVIPREQHGGTEVTPASVKARLGIEGEASSAQTKGDDIPDVLRLNRTGFESQGPSQGKRADLKDAPVMDISGTLKTPSRAEKLEPVKAMKQGVSNITHSLFNPTLQPLRQELSSQVGMQMGLQVTGAMQVMGSEILKADLGGTPAEQLPLPDAQLLVRERSEIEETGLEAETAKTFLIKQPGPLNKSFLNTTDNGKVTESAFQRGTPLESVLSSEETRSRQTVAMGSIEQSTPSVSNTQESDVAPSHSTAFSHSYLVTSPNPGSSTTGGSPAWSEPHEAGHALTEPYQDGTQDMEQEVTASISAREALPRDSEVGKGSIPSSIGPDPETTLPFTVTAKVETGAMDGDEDLKSMALGQDSKALPTTEDIPLIFEPLGDAPSEAAVTAFPGGSQLVSQSSGTTSTHGALSRPELVSTVMAHGAPSLSEAPPPALSSGPLLPWQMSGTEMSDAVSPSVLPLLSAPPPNLPQDHGILNSKELDMTNTPAGTAEASPISFKTQQHKPTAPTPPRTAAMATSVPPPRHKSGLEQLESEEEHDDEDEEDEDTEESKEVESKEDMTEVTTVAPIRPTYSHIPYHFHSGPIWVQRNQGLVHNWAEKIRDKAGYVSGMLAPVGIGIAGALFILGALYSIKVMHRKRRNGYKRQRRKHREPSSRQDRVMLLADSSEDEF</sequence>
<evidence type="ECO:0000313" key="5">
    <source>
        <dbReference type="Proteomes" id="UP000829720"/>
    </source>
</evidence>
<feature type="region of interest" description="Disordered" evidence="1">
    <location>
        <begin position="50"/>
        <end position="134"/>
    </location>
</feature>
<keyword evidence="5" id="KW-1185">Reference proteome</keyword>